<dbReference type="AlphaFoldDB" id="A0A1J0KUV7"/>
<keyword evidence="1" id="KW-0449">Lipoprotein</keyword>
<name>A0A1J0KUV7_9GAMM</name>
<sequence length="126" mass="14864">MKLKYLSLIFLFLLIGCSSVKTITIKNSSDDDISILLVPVKKIRNYSQLITSIKQNEIISIYELKSNSNQHKIEIPFDTLNYDEFSILFIRDSFELTDWNQIIEERKFKNCNYTINNERVTKECDN</sequence>
<dbReference type="PROSITE" id="PS51257">
    <property type="entry name" value="PROKAR_LIPOPROTEIN"/>
    <property type="match status" value="1"/>
</dbReference>
<organism evidence="1 2">
    <name type="scientific">Francisella frigiditurris</name>
    <dbReference type="NCBI Taxonomy" id="1542390"/>
    <lineage>
        <taxon>Bacteria</taxon>
        <taxon>Pseudomonadati</taxon>
        <taxon>Pseudomonadota</taxon>
        <taxon>Gammaproteobacteria</taxon>
        <taxon>Thiotrichales</taxon>
        <taxon>Francisellaceae</taxon>
        <taxon>Francisella</taxon>
    </lineage>
</organism>
<evidence type="ECO:0000313" key="1">
    <source>
        <dbReference type="EMBL" id="APC97600.1"/>
    </source>
</evidence>
<keyword evidence="2" id="KW-1185">Reference proteome</keyword>
<dbReference type="RefSeq" id="WP_071664200.1">
    <property type="nucleotide sequence ID" value="NZ_CP009654.1"/>
</dbReference>
<protein>
    <submittedName>
        <fullName evidence="1">Putative lipoprotein</fullName>
    </submittedName>
</protein>
<evidence type="ECO:0000313" key="2">
    <source>
        <dbReference type="Proteomes" id="UP000182521"/>
    </source>
</evidence>
<reference evidence="2" key="1">
    <citation type="submission" date="2014-10" db="EMBL/GenBank/DDBJ databases">
        <authorList>
            <person name="Kuske C.R."/>
            <person name="Challacombe J.F."/>
            <person name="Daligault H.E."/>
            <person name="Davenport K.W."/>
            <person name="Johnson S.L."/>
            <person name="Siddaramappa S."/>
            <person name="Petersen J.M."/>
        </authorList>
    </citation>
    <scope>NUCLEOTIDE SEQUENCE [LARGE SCALE GENOMIC DNA]</scope>
    <source>
        <strain evidence="2">CA97-1460</strain>
    </source>
</reference>
<proteinExistence type="predicted"/>
<dbReference type="EMBL" id="CP009654">
    <property type="protein sequence ID" value="APC97600.1"/>
    <property type="molecule type" value="Genomic_DNA"/>
</dbReference>
<dbReference type="KEGG" id="frc:KX01_1298"/>
<dbReference type="Proteomes" id="UP000182521">
    <property type="component" value="Chromosome"/>
</dbReference>
<dbReference type="STRING" id="1542390.KX01_1298"/>
<gene>
    <name evidence="1" type="ORF">KX01_1298</name>
</gene>
<accession>A0A1J0KUV7</accession>